<keyword evidence="4" id="KW-1185">Reference proteome</keyword>
<organism evidence="3 4">
    <name type="scientific">Sanghuangporus baumii</name>
    <name type="common">Phellinus baumii</name>
    <dbReference type="NCBI Taxonomy" id="108892"/>
    <lineage>
        <taxon>Eukaryota</taxon>
        <taxon>Fungi</taxon>
        <taxon>Dikarya</taxon>
        <taxon>Basidiomycota</taxon>
        <taxon>Agaricomycotina</taxon>
        <taxon>Agaricomycetes</taxon>
        <taxon>Hymenochaetales</taxon>
        <taxon>Hymenochaetaceae</taxon>
        <taxon>Sanghuangporus</taxon>
    </lineage>
</organism>
<evidence type="ECO:0000313" key="3">
    <source>
        <dbReference type="EMBL" id="OCB89091.1"/>
    </source>
</evidence>
<dbReference type="InterPro" id="IPR046522">
    <property type="entry name" value="DUF6699"/>
</dbReference>
<proteinExistence type="predicted"/>
<feature type="domain" description="DUF6699" evidence="2">
    <location>
        <begin position="156"/>
        <end position="320"/>
    </location>
</feature>
<dbReference type="AlphaFoldDB" id="A0A9Q5I036"/>
<dbReference type="Proteomes" id="UP000757232">
    <property type="component" value="Unassembled WGS sequence"/>
</dbReference>
<sequence length="444" mass="50068">MTNLPFSAQTKSTRSFLQDKGHFQEGEIEHVEIQQWSLLRVAPTPFVYLNQFRVATGVPGASGDVAAVAAGIFKEELDVTKSASAKRRAAADAQRVRRAKEAAEKRQEAKNRNLRPHKIHGWEGIVVPAPGSDDDPDLPEIHAALGRWPENSVPNILWDLANPVSWTYKRPLTEQELESSPFEPSQKKMTILLCPEKGWTIDVKPRANHRFMTLRCFQESITTAMKQEVSSALWWSANIDKKFAIVLAYYRRTGNLPIIPSVDIFAEWRKYLNEYSNNPEAVHNIVAQMDSYVTRGASRSMTKLQTIDLLGPNTMFAGLTYLKEMDLWVMSTTSRHNASMAHHLLPRPNTAPIAPRPVLQAGAPTTVPNTAPYPVPMMRAPMMQAVARPPVPPMVPQMVPQMPAQSFQNIPQCMLQPFARPAHPMMANMAPQYVWYDYHMHRFA</sequence>
<evidence type="ECO:0000313" key="4">
    <source>
        <dbReference type="Proteomes" id="UP000757232"/>
    </source>
</evidence>
<dbReference type="EMBL" id="LNZH02000165">
    <property type="protein sequence ID" value="OCB89091.1"/>
    <property type="molecule type" value="Genomic_DNA"/>
</dbReference>
<name>A0A9Q5I036_SANBA</name>
<reference evidence="3" key="1">
    <citation type="submission" date="2016-06" db="EMBL/GenBank/DDBJ databases">
        <title>Draft Genome sequence of the fungus Inonotus baumii.</title>
        <authorList>
            <person name="Zhu H."/>
            <person name="Lin W."/>
        </authorList>
    </citation>
    <scope>NUCLEOTIDE SEQUENCE</scope>
    <source>
        <strain evidence="3">821</strain>
    </source>
</reference>
<comment type="caution">
    <text evidence="3">The sequence shown here is derived from an EMBL/GenBank/DDBJ whole genome shotgun (WGS) entry which is preliminary data.</text>
</comment>
<evidence type="ECO:0000256" key="1">
    <source>
        <dbReference type="SAM" id="Coils"/>
    </source>
</evidence>
<keyword evidence="1" id="KW-0175">Coiled coil</keyword>
<feature type="coiled-coil region" evidence="1">
    <location>
        <begin position="86"/>
        <end position="113"/>
    </location>
</feature>
<accession>A0A9Q5I036</accession>
<evidence type="ECO:0000259" key="2">
    <source>
        <dbReference type="Pfam" id="PF20415"/>
    </source>
</evidence>
<protein>
    <recommendedName>
        <fullName evidence="2">DUF6699 domain-containing protein</fullName>
    </recommendedName>
</protein>
<dbReference type="Pfam" id="PF20415">
    <property type="entry name" value="DUF6699"/>
    <property type="match status" value="1"/>
</dbReference>
<gene>
    <name evidence="3" type="ORF">A7U60_g3775</name>
</gene>